<organism evidence="2 3">
    <name type="scientific">Halorientalis brevis</name>
    <dbReference type="NCBI Taxonomy" id="1126241"/>
    <lineage>
        <taxon>Archaea</taxon>
        <taxon>Methanobacteriati</taxon>
        <taxon>Methanobacteriota</taxon>
        <taxon>Stenosarchaea group</taxon>
        <taxon>Halobacteria</taxon>
        <taxon>Halobacteriales</taxon>
        <taxon>Haloarculaceae</taxon>
        <taxon>Halorientalis</taxon>
    </lineage>
</organism>
<dbReference type="EMBL" id="JBHUDJ010000003">
    <property type="protein sequence ID" value="MFD1587143.1"/>
    <property type="molecule type" value="Genomic_DNA"/>
</dbReference>
<dbReference type="PANTHER" id="PTHR35610">
    <property type="entry name" value="3-ISOPROPYLMALATE DEHYDRATASE-RELATED"/>
    <property type="match status" value="1"/>
</dbReference>
<sequence length="245" mass="26121">MAHVDLHADGIELESPVLVEGLPGVGLVGKIATDHLVDAFDMTHYATCRCEGLPDVAVYREDDAAVRGPVRIYADEERDLLALQSDVPVSPNEASEFAACLSGWLAEIDAFPLYLSGLPAEKDGMPKLHGVATGDARSRLDEHDIDAPSQSGLVSGPTGALLAHAERMDLDGVGLVIESNAQFPDPESARVLITDAIAPLADVDVDTQKLVDQAEEIAEARQQLAQQMSQQTDESSQAKPLGMFQ</sequence>
<dbReference type="PANTHER" id="PTHR35610:SF8">
    <property type="entry name" value="3-ISOPROPYLMALATE DEHYDRATASE"/>
    <property type="match status" value="1"/>
</dbReference>
<dbReference type="InterPro" id="IPR019151">
    <property type="entry name" value="Proteasome_assmbl_chaperone_2"/>
</dbReference>
<dbReference type="SUPFAM" id="SSF159659">
    <property type="entry name" value="Cgl1923-like"/>
    <property type="match status" value="1"/>
</dbReference>
<dbReference type="RefSeq" id="WP_247374881.1">
    <property type="nucleotide sequence ID" value="NZ_JALLGV010000001.1"/>
</dbReference>
<proteinExistence type="predicted"/>
<protein>
    <submittedName>
        <fullName evidence="2">Proteasome assembly chaperone family protein</fullName>
    </submittedName>
</protein>
<evidence type="ECO:0000313" key="2">
    <source>
        <dbReference type="EMBL" id="MFD1587143.1"/>
    </source>
</evidence>
<dbReference type="InterPro" id="IPR038389">
    <property type="entry name" value="PSMG2_sf"/>
</dbReference>
<dbReference type="GO" id="GO:0000502">
    <property type="term" value="C:proteasome complex"/>
    <property type="evidence" value="ECO:0007669"/>
    <property type="project" value="UniProtKB-KW"/>
</dbReference>
<dbReference type="AlphaFoldDB" id="A0ABD6CA98"/>
<feature type="region of interest" description="Disordered" evidence="1">
    <location>
        <begin position="221"/>
        <end position="245"/>
    </location>
</feature>
<evidence type="ECO:0000256" key="1">
    <source>
        <dbReference type="SAM" id="MobiDB-lite"/>
    </source>
</evidence>
<keyword evidence="2" id="KW-0647">Proteasome</keyword>
<feature type="compositionally biased region" description="Low complexity" evidence="1">
    <location>
        <begin position="222"/>
        <end position="231"/>
    </location>
</feature>
<dbReference type="Pfam" id="PF09754">
    <property type="entry name" value="PAC2"/>
    <property type="match status" value="1"/>
</dbReference>
<evidence type="ECO:0000313" key="3">
    <source>
        <dbReference type="Proteomes" id="UP001597119"/>
    </source>
</evidence>
<dbReference type="Gene3D" id="3.40.50.10900">
    <property type="entry name" value="PAC-like subunit"/>
    <property type="match status" value="1"/>
</dbReference>
<accession>A0ABD6CA98</accession>
<comment type="caution">
    <text evidence="2">The sequence shown here is derived from an EMBL/GenBank/DDBJ whole genome shotgun (WGS) entry which is preliminary data.</text>
</comment>
<gene>
    <name evidence="2" type="ORF">ACFR9U_09115</name>
</gene>
<reference evidence="2 3" key="1">
    <citation type="journal article" date="2019" name="Int. J. Syst. Evol. Microbiol.">
        <title>The Global Catalogue of Microorganisms (GCM) 10K type strain sequencing project: providing services to taxonomists for standard genome sequencing and annotation.</title>
        <authorList>
            <consortium name="The Broad Institute Genomics Platform"/>
            <consortium name="The Broad Institute Genome Sequencing Center for Infectious Disease"/>
            <person name="Wu L."/>
            <person name="Ma J."/>
        </authorList>
    </citation>
    <scope>NUCLEOTIDE SEQUENCE [LARGE SCALE GENOMIC DNA]</scope>
    <source>
        <strain evidence="2 3">CGMCC 1.12125</strain>
    </source>
</reference>
<dbReference type="Proteomes" id="UP001597119">
    <property type="component" value="Unassembled WGS sequence"/>
</dbReference>
<name>A0ABD6CA98_9EURY</name>
<keyword evidence="3" id="KW-1185">Reference proteome</keyword>